<dbReference type="EMBL" id="CP097562">
    <property type="protein sequence ID" value="USF23360.1"/>
    <property type="molecule type" value="Genomic_DNA"/>
</dbReference>
<reference evidence="1" key="3">
    <citation type="submission" date="2022-06" db="EMBL/GenBank/DDBJ databases">
        <title>Resources to Facilitate Use of the Altered Schaedler Flora (ASF) Mouse Model to Study Microbiome Function.</title>
        <authorList>
            <person name="Proctor A."/>
            <person name="Parvinroo S."/>
            <person name="Richie T."/>
            <person name="Jia X."/>
            <person name="Lee S.T.M."/>
            <person name="Karp P.D."/>
            <person name="Paley S."/>
            <person name="Kostic A.D."/>
            <person name="Pierre J.F."/>
            <person name="Wannemuehler M.J."/>
            <person name="Phillips G.J."/>
        </authorList>
    </citation>
    <scope>NUCLEOTIDE SEQUENCE</scope>
    <source>
        <strain evidence="1">ASF457</strain>
    </source>
</reference>
<dbReference type="AlphaFoldDB" id="V2RIY7"/>
<keyword evidence="2" id="KW-1185">Reference proteome</keyword>
<dbReference type="CDD" id="cd14797">
    <property type="entry name" value="DUF302"/>
    <property type="match status" value="1"/>
</dbReference>
<gene>
    <name evidence="1" type="ORF">N508_000418</name>
</gene>
<organism evidence="1 2">
    <name type="scientific">Mucispirillum schaedleri ASF457</name>
    <dbReference type="NCBI Taxonomy" id="1379858"/>
    <lineage>
        <taxon>Bacteria</taxon>
        <taxon>Pseudomonadati</taxon>
        <taxon>Deferribacterota</taxon>
        <taxon>Deferribacteres</taxon>
        <taxon>Deferribacterales</taxon>
        <taxon>Mucispirillaceae</taxon>
        <taxon>Mucispirillum</taxon>
    </lineage>
</organism>
<dbReference type="InterPro" id="IPR035923">
    <property type="entry name" value="TT1751-like_sf"/>
</dbReference>
<dbReference type="PANTHER" id="PTHR38342:SF2">
    <property type="entry name" value="INNER MEMBRANE OR EXPORTED"/>
    <property type="match status" value="1"/>
</dbReference>
<protein>
    <submittedName>
        <fullName evidence="1">Uncharacterized protein</fullName>
    </submittedName>
</protein>
<name>V2RIY7_9BACT</name>
<dbReference type="Proteomes" id="UP000017429">
    <property type="component" value="Chromosome"/>
</dbReference>
<evidence type="ECO:0000313" key="1">
    <source>
        <dbReference type="EMBL" id="USF23360.1"/>
    </source>
</evidence>
<dbReference type="RefSeq" id="WP_023276427.1">
    <property type="nucleotide sequence ID" value="NZ_CP097562.1"/>
</dbReference>
<reference evidence="1" key="1">
    <citation type="journal article" date="2014" name="Genome Announc.">
        <title>Draft genome sequences of the altered schaedler flora, a defined bacterial community from gnotobiotic mice.</title>
        <authorList>
            <person name="Wannemuehler M.J."/>
            <person name="Overstreet A.M."/>
            <person name="Ward D.V."/>
            <person name="Phillips G.J."/>
        </authorList>
    </citation>
    <scope>NUCLEOTIDE SEQUENCE</scope>
    <source>
        <strain evidence="1">ASF457</strain>
    </source>
</reference>
<dbReference type="KEGG" id="msch:N508_000418"/>
<dbReference type="OrthoDB" id="9799367at2"/>
<dbReference type="eggNOG" id="COG3439">
    <property type="taxonomic scope" value="Bacteria"/>
</dbReference>
<accession>V2RIY7</accession>
<dbReference type="Pfam" id="PF03625">
    <property type="entry name" value="DUF302"/>
    <property type="match status" value="1"/>
</dbReference>
<proteinExistence type="predicted"/>
<evidence type="ECO:0000313" key="2">
    <source>
        <dbReference type="Proteomes" id="UP000017429"/>
    </source>
</evidence>
<dbReference type="PANTHER" id="PTHR38342">
    <property type="entry name" value="SLR5037 PROTEIN"/>
    <property type="match status" value="1"/>
</dbReference>
<dbReference type="Gene3D" id="3.30.310.70">
    <property type="entry name" value="TT1751-like domain"/>
    <property type="match status" value="1"/>
</dbReference>
<dbReference type="InterPro" id="IPR005180">
    <property type="entry name" value="DUF302"/>
</dbReference>
<reference evidence="1" key="2">
    <citation type="submission" date="2022-05" db="EMBL/GenBank/DDBJ databases">
        <authorList>
            <person name="Proctor A.L."/>
            <person name="Phillips G.J."/>
            <person name="Wannemuehler M.J."/>
        </authorList>
    </citation>
    <scope>NUCLEOTIDE SEQUENCE</scope>
    <source>
        <strain evidence="1">ASF457</strain>
    </source>
</reference>
<dbReference type="SUPFAM" id="SSF103247">
    <property type="entry name" value="TT1751-like"/>
    <property type="match status" value="1"/>
</dbReference>
<sequence length="151" mass="16774">MKKFKFLTIAVFVLGFAAVSFSAGHTTAIESKYDYKTTVEKTINAVKANKKATLFAVIDHGENAKKLNAEMGRGTLIIFGNPAFGASFMKEYPQAGIDLPLRIYIFEDKGKVYFSYINPTDIAKNYKGADKHEFIKGTQNMLDGMAKNIIK</sequence>